<proteinExistence type="predicted"/>
<dbReference type="AlphaFoldDB" id="W6K3N2"/>
<evidence type="ECO:0000313" key="3">
    <source>
        <dbReference type="Proteomes" id="UP000035763"/>
    </source>
</evidence>
<sequence>MRVEAIDADQVTAAIAGANLRPWPGSTAEVGLAEDFRPPADRDQIGAWLDPARRTTGAADIRGRTRRVFRLDDICPSWDVVRGIAAEVPATGVKLSPSFPHNEIPPGAESQWVSRAGTVLECAIWCGPLVRSPGRTARILRPGGPPVDVTEEDATDDASALTGAGGLGPWLYEVDRALVQAGLISAVTAATHGRELEAGVGYVTGDTAYDLPTARRYAVLDALPFHPKTLRTLLRKKGIGGLTIKQRGVRINEDTLRKQLKIGRSGGDQATVLLTPVAGRPTALLVAADL</sequence>
<reference evidence="2" key="1">
    <citation type="submission" date="2012-05" db="EMBL/GenBank/DDBJ databases">
        <authorList>
            <person name="McIlroy S."/>
        </authorList>
    </citation>
    <scope>NUCLEOTIDE SEQUENCE</scope>
    <source>
        <strain evidence="2">Ben110</strain>
    </source>
</reference>
<accession>W6K3N2</accession>
<evidence type="ECO:0000259" key="1">
    <source>
        <dbReference type="Pfam" id="PF18096"/>
    </source>
</evidence>
<dbReference type="InterPro" id="IPR041497">
    <property type="entry name" value="Thump-like"/>
</dbReference>
<dbReference type="Gene3D" id="3.40.50.150">
    <property type="entry name" value="Vaccinia Virus protein VP39"/>
    <property type="match status" value="1"/>
</dbReference>
<dbReference type="STRING" id="1193182.BN11_2950005"/>
<comment type="caution">
    <text evidence="2">The sequence shown here is derived from an EMBL/GenBank/DDBJ whole genome shotgun (WGS) entry which is preliminary data.</text>
</comment>
<dbReference type="InterPro" id="IPR029063">
    <property type="entry name" value="SAM-dependent_MTases_sf"/>
</dbReference>
<feature type="domain" description="THUMP-like" evidence="1">
    <location>
        <begin position="214"/>
        <end position="286"/>
    </location>
</feature>
<keyword evidence="3" id="KW-1185">Reference proteome</keyword>
<name>W6K3N2_9MICO</name>
<dbReference type="Proteomes" id="UP000035763">
    <property type="component" value="Unassembled WGS sequence"/>
</dbReference>
<dbReference type="OrthoDB" id="9810570at2"/>
<reference evidence="2" key="2">
    <citation type="journal article" date="2013" name="ISME J.">
        <title>A metabolic model for members of the genus Tetrasphaera involved in enhanced biological phosphorus removal.</title>
        <authorList>
            <person name="Kristiansen R."/>
            <person name="Nguyen H.T.T."/>
            <person name="Saunders A.M."/>
            <person name="Nielsen J.L."/>
            <person name="Wimmer R."/>
            <person name="Le V.Q."/>
            <person name="McIlroy S.J."/>
            <person name="Petrovski S."/>
            <person name="Seviour R.J."/>
            <person name="Calteau A."/>
            <person name="Nielsen K.L."/>
            <person name="Nielsen P.H."/>
        </authorList>
    </citation>
    <scope>NUCLEOTIDE SEQUENCE [LARGE SCALE GENOMIC DNA]</scope>
    <source>
        <strain evidence="2">Ben110</strain>
    </source>
</reference>
<dbReference type="Pfam" id="PF18096">
    <property type="entry name" value="Thump_like"/>
    <property type="match status" value="1"/>
</dbReference>
<organism evidence="2 3">
    <name type="scientific">Nostocoides australiense Ben110</name>
    <dbReference type="NCBI Taxonomy" id="1193182"/>
    <lineage>
        <taxon>Bacteria</taxon>
        <taxon>Bacillati</taxon>
        <taxon>Actinomycetota</taxon>
        <taxon>Actinomycetes</taxon>
        <taxon>Micrococcales</taxon>
        <taxon>Intrasporangiaceae</taxon>
        <taxon>Nostocoides</taxon>
    </lineage>
</organism>
<gene>
    <name evidence="2" type="ORF">BN11_2950005</name>
</gene>
<evidence type="ECO:0000313" key="2">
    <source>
        <dbReference type="EMBL" id="CCH73559.1"/>
    </source>
</evidence>
<protein>
    <recommendedName>
        <fullName evidence="1">THUMP-like domain-containing protein</fullName>
    </recommendedName>
</protein>
<dbReference type="EMBL" id="CAJA01000218">
    <property type="protein sequence ID" value="CCH73559.1"/>
    <property type="molecule type" value="Genomic_DNA"/>
</dbReference>